<keyword evidence="2 5" id="KW-0812">Transmembrane</keyword>
<keyword evidence="4 5" id="KW-0472">Membrane</keyword>
<comment type="subcellular location">
    <subcellularLocation>
        <location evidence="1">Membrane</location>
    </subcellularLocation>
</comment>
<dbReference type="Gene3D" id="1.20.120.550">
    <property type="entry name" value="Membrane associated eicosanoid/glutathione metabolism-like domain"/>
    <property type="match status" value="1"/>
</dbReference>
<reference evidence="6 7" key="1">
    <citation type="submission" date="2013-09" db="EMBL/GenBank/DDBJ databases">
        <title>Genome sequencing of Arenimonas composti.</title>
        <authorList>
            <person name="Chen F."/>
            <person name="Wang G."/>
        </authorList>
    </citation>
    <scope>NUCLEOTIDE SEQUENCE [LARGE SCALE GENOMIC DNA]</scope>
    <source>
        <strain evidence="6 7">TR7-09</strain>
    </source>
</reference>
<sequence length="137" mass="14793">MITLFYAALCTLLVIALALRVIVARLRLRIGIGDGGNPVLQKRIRVHANAIEYLPLALLLLGGMELNGYEDAVIHVFGCTLFISRLLHAWGLSRSSAASPGRFLGTALTLLLMVAMSGFAIYGYLHQPAVLDTPVYG</sequence>
<evidence type="ECO:0008006" key="8">
    <source>
        <dbReference type="Google" id="ProtNLM"/>
    </source>
</evidence>
<dbReference type="RefSeq" id="WP_026816723.1">
    <property type="nucleotide sequence ID" value="NZ_AUFF01000003.1"/>
</dbReference>
<dbReference type="eggNOG" id="COG3788">
    <property type="taxonomic scope" value="Bacteria"/>
</dbReference>
<dbReference type="InterPro" id="IPR001129">
    <property type="entry name" value="Membr-assoc_MAPEG"/>
</dbReference>
<dbReference type="PANTHER" id="PTHR35814:SF1">
    <property type="entry name" value="GLUTATHIONE S-TRANSFERASE-RELATED"/>
    <property type="match status" value="1"/>
</dbReference>
<evidence type="ECO:0000313" key="7">
    <source>
        <dbReference type="Proteomes" id="UP000029391"/>
    </source>
</evidence>
<keyword evidence="7" id="KW-1185">Reference proteome</keyword>
<gene>
    <name evidence="6" type="ORF">P873_04130</name>
</gene>
<dbReference type="GO" id="GO:0016020">
    <property type="term" value="C:membrane"/>
    <property type="evidence" value="ECO:0007669"/>
    <property type="project" value="UniProtKB-SubCell"/>
</dbReference>
<dbReference type="InterPro" id="IPR023352">
    <property type="entry name" value="MAPEG-like_dom_sf"/>
</dbReference>
<dbReference type="Proteomes" id="UP000029391">
    <property type="component" value="Unassembled WGS sequence"/>
</dbReference>
<feature type="transmembrane region" description="Helical" evidence="5">
    <location>
        <begin position="6"/>
        <end position="26"/>
    </location>
</feature>
<dbReference type="Pfam" id="PF01124">
    <property type="entry name" value="MAPEG"/>
    <property type="match status" value="1"/>
</dbReference>
<dbReference type="PANTHER" id="PTHR35814">
    <property type="match status" value="1"/>
</dbReference>
<dbReference type="EMBL" id="AWXU01000009">
    <property type="protein sequence ID" value="KFN51096.1"/>
    <property type="molecule type" value="Genomic_DNA"/>
</dbReference>
<accession>A0A091BH70</accession>
<dbReference type="OrthoDB" id="8537976at2"/>
<feature type="transmembrane region" description="Helical" evidence="5">
    <location>
        <begin position="103"/>
        <end position="125"/>
    </location>
</feature>
<keyword evidence="3 5" id="KW-1133">Transmembrane helix</keyword>
<evidence type="ECO:0000256" key="5">
    <source>
        <dbReference type="SAM" id="Phobius"/>
    </source>
</evidence>
<evidence type="ECO:0000256" key="1">
    <source>
        <dbReference type="ARBA" id="ARBA00004370"/>
    </source>
</evidence>
<name>A0A091BH70_9GAMM</name>
<evidence type="ECO:0000313" key="6">
    <source>
        <dbReference type="EMBL" id="KFN51096.1"/>
    </source>
</evidence>
<evidence type="ECO:0000256" key="2">
    <source>
        <dbReference type="ARBA" id="ARBA00022692"/>
    </source>
</evidence>
<dbReference type="SUPFAM" id="SSF161084">
    <property type="entry name" value="MAPEG domain-like"/>
    <property type="match status" value="1"/>
</dbReference>
<proteinExistence type="predicted"/>
<dbReference type="STRING" id="1121013.GCA_000426365_01413"/>
<protein>
    <recommendedName>
        <fullName evidence="8">Glutathione S-transferase</fullName>
    </recommendedName>
</protein>
<comment type="caution">
    <text evidence="6">The sequence shown here is derived from an EMBL/GenBank/DDBJ whole genome shotgun (WGS) entry which is preliminary data.</text>
</comment>
<evidence type="ECO:0000256" key="4">
    <source>
        <dbReference type="ARBA" id="ARBA00023136"/>
    </source>
</evidence>
<evidence type="ECO:0000256" key="3">
    <source>
        <dbReference type="ARBA" id="ARBA00022989"/>
    </source>
</evidence>
<organism evidence="6 7">
    <name type="scientific">Arenimonas composti TR7-09 = DSM 18010</name>
    <dbReference type="NCBI Taxonomy" id="1121013"/>
    <lineage>
        <taxon>Bacteria</taxon>
        <taxon>Pseudomonadati</taxon>
        <taxon>Pseudomonadota</taxon>
        <taxon>Gammaproteobacteria</taxon>
        <taxon>Lysobacterales</taxon>
        <taxon>Lysobacteraceae</taxon>
        <taxon>Arenimonas</taxon>
    </lineage>
</organism>
<dbReference type="AlphaFoldDB" id="A0A091BH70"/>